<dbReference type="PROSITE" id="PS51891">
    <property type="entry name" value="CENP_V_GFA"/>
    <property type="match status" value="1"/>
</dbReference>
<dbReference type="EMBL" id="BMXA01000001">
    <property type="protein sequence ID" value="GGZ97026.1"/>
    <property type="molecule type" value="Genomic_DNA"/>
</dbReference>
<name>A0A918RFR5_9GAMM</name>
<comment type="similarity">
    <text evidence="1">Belongs to the Gfa family.</text>
</comment>
<evidence type="ECO:0000256" key="1">
    <source>
        <dbReference type="ARBA" id="ARBA00005495"/>
    </source>
</evidence>
<evidence type="ECO:0000256" key="2">
    <source>
        <dbReference type="ARBA" id="ARBA00022723"/>
    </source>
</evidence>
<accession>A0A918RFR5</accession>
<organism evidence="6 7">
    <name type="scientific">Arenicella chitinivorans</name>
    <dbReference type="NCBI Taxonomy" id="1329800"/>
    <lineage>
        <taxon>Bacteria</taxon>
        <taxon>Pseudomonadati</taxon>
        <taxon>Pseudomonadota</taxon>
        <taxon>Gammaproteobacteria</taxon>
        <taxon>Arenicellales</taxon>
        <taxon>Arenicellaceae</taxon>
        <taxon>Arenicella</taxon>
    </lineage>
</organism>
<dbReference type="PANTHER" id="PTHR33337">
    <property type="entry name" value="GFA DOMAIN-CONTAINING PROTEIN"/>
    <property type="match status" value="1"/>
</dbReference>
<dbReference type="PANTHER" id="PTHR33337:SF40">
    <property type="entry name" value="CENP-V_GFA DOMAIN-CONTAINING PROTEIN-RELATED"/>
    <property type="match status" value="1"/>
</dbReference>
<reference evidence="6" key="1">
    <citation type="journal article" date="2014" name="Int. J. Syst. Evol. Microbiol.">
        <title>Complete genome sequence of Corynebacterium casei LMG S-19264T (=DSM 44701T), isolated from a smear-ripened cheese.</title>
        <authorList>
            <consortium name="US DOE Joint Genome Institute (JGI-PGF)"/>
            <person name="Walter F."/>
            <person name="Albersmeier A."/>
            <person name="Kalinowski J."/>
            <person name="Ruckert C."/>
        </authorList>
    </citation>
    <scope>NUCLEOTIDE SEQUENCE</scope>
    <source>
        <strain evidence="6">KCTC 12711</strain>
    </source>
</reference>
<evidence type="ECO:0000313" key="7">
    <source>
        <dbReference type="Proteomes" id="UP000614811"/>
    </source>
</evidence>
<dbReference type="GO" id="GO:0046872">
    <property type="term" value="F:metal ion binding"/>
    <property type="evidence" value="ECO:0007669"/>
    <property type="project" value="UniProtKB-KW"/>
</dbReference>
<evidence type="ECO:0000313" key="6">
    <source>
        <dbReference type="EMBL" id="GGZ97026.1"/>
    </source>
</evidence>
<feature type="domain" description="CENP-V/GFA" evidence="5">
    <location>
        <begin position="7"/>
        <end position="116"/>
    </location>
</feature>
<dbReference type="Proteomes" id="UP000614811">
    <property type="component" value="Unassembled WGS sequence"/>
</dbReference>
<keyword evidence="3" id="KW-0862">Zinc</keyword>
<dbReference type="Gene3D" id="3.90.1590.10">
    <property type="entry name" value="glutathione-dependent formaldehyde- activating enzyme (gfa)"/>
    <property type="match status" value="1"/>
</dbReference>
<evidence type="ECO:0000256" key="4">
    <source>
        <dbReference type="ARBA" id="ARBA00023239"/>
    </source>
</evidence>
<dbReference type="Pfam" id="PF04828">
    <property type="entry name" value="GFA"/>
    <property type="match status" value="1"/>
</dbReference>
<dbReference type="InterPro" id="IPR006913">
    <property type="entry name" value="CENP-V/GFA"/>
</dbReference>
<proteinExistence type="inferred from homology"/>
<dbReference type="InterPro" id="IPR011057">
    <property type="entry name" value="Mss4-like_sf"/>
</dbReference>
<dbReference type="SUPFAM" id="SSF51316">
    <property type="entry name" value="Mss4-like"/>
    <property type="match status" value="1"/>
</dbReference>
<protein>
    <submittedName>
        <fullName evidence="6">Aldehyde-activating protein</fullName>
    </submittedName>
</protein>
<keyword evidence="4" id="KW-0456">Lyase</keyword>
<keyword evidence="7" id="KW-1185">Reference proteome</keyword>
<evidence type="ECO:0000256" key="3">
    <source>
        <dbReference type="ARBA" id="ARBA00022833"/>
    </source>
</evidence>
<comment type="caution">
    <text evidence="6">The sequence shown here is derived from an EMBL/GenBank/DDBJ whole genome shotgun (WGS) entry which is preliminary data.</text>
</comment>
<dbReference type="AlphaFoldDB" id="A0A918RFR5"/>
<evidence type="ECO:0000259" key="5">
    <source>
        <dbReference type="PROSITE" id="PS51891"/>
    </source>
</evidence>
<reference evidence="6" key="2">
    <citation type="submission" date="2020-09" db="EMBL/GenBank/DDBJ databases">
        <authorList>
            <person name="Sun Q."/>
            <person name="Kim S."/>
        </authorList>
    </citation>
    <scope>NUCLEOTIDE SEQUENCE</scope>
    <source>
        <strain evidence="6">KCTC 12711</strain>
    </source>
</reference>
<dbReference type="GO" id="GO:0016846">
    <property type="term" value="F:carbon-sulfur lyase activity"/>
    <property type="evidence" value="ECO:0007669"/>
    <property type="project" value="InterPro"/>
</dbReference>
<sequence length="139" mass="15450">MAERFSASGQCLCQSVRFTADTVSKHIGACHCTMCRTWGGAPFLGLECGSQIEFEGPVNTYESSDWAERGFCSNCGTHLFYRLKDSNKYVMPAGLFDGQADLVFDHQIFIDEKPFYYSFSNATQTMTGAEVFAAYAPKE</sequence>
<dbReference type="RefSeq" id="WP_189398106.1">
    <property type="nucleotide sequence ID" value="NZ_BMXA01000001.1"/>
</dbReference>
<keyword evidence="2" id="KW-0479">Metal-binding</keyword>
<gene>
    <name evidence="6" type="ORF">GCM10008090_01600</name>
</gene>